<keyword evidence="3" id="KW-1185">Reference proteome</keyword>
<feature type="domain" description="Tc1-like transposase DDE" evidence="1">
    <location>
        <begin position="29"/>
        <end position="167"/>
    </location>
</feature>
<dbReference type="NCBIfam" id="NF033545">
    <property type="entry name" value="transpos_IS630"/>
    <property type="match status" value="1"/>
</dbReference>
<evidence type="ECO:0000259" key="1">
    <source>
        <dbReference type="Pfam" id="PF13358"/>
    </source>
</evidence>
<dbReference type="InterPro" id="IPR047655">
    <property type="entry name" value="Transpos_IS630-like"/>
</dbReference>
<dbReference type="RefSeq" id="WP_199050763.1">
    <property type="nucleotide sequence ID" value="NZ_JAELXT010000026.1"/>
</dbReference>
<dbReference type="Gene3D" id="3.30.420.10">
    <property type="entry name" value="Ribonuclease H-like superfamily/Ribonuclease H"/>
    <property type="match status" value="1"/>
</dbReference>
<dbReference type="EMBL" id="JAELXT010000026">
    <property type="protein sequence ID" value="MBJ6127496.1"/>
    <property type="molecule type" value="Genomic_DNA"/>
</dbReference>
<reference evidence="3" key="1">
    <citation type="submission" date="2020-12" db="EMBL/GenBank/DDBJ databases">
        <title>Hymenobacter sp.</title>
        <authorList>
            <person name="Kim M.K."/>
        </authorList>
    </citation>
    <scope>NUCLEOTIDE SEQUENCE [LARGE SCALE GENOMIC DNA]</scope>
    <source>
        <strain evidence="3">BT325</strain>
    </source>
</reference>
<organism evidence="2 3">
    <name type="scientific">Microvirga splendida</name>
    <dbReference type="NCBI Taxonomy" id="2795727"/>
    <lineage>
        <taxon>Bacteria</taxon>
        <taxon>Pseudomonadati</taxon>
        <taxon>Pseudomonadota</taxon>
        <taxon>Alphaproteobacteria</taxon>
        <taxon>Hyphomicrobiales</taxon>
        <taxon>Methylobacteriaceae</taxon>
        <taxon>Microvirga</taxon>
    </lineage>
</organism>
<name>A0ABS0Y5A6_9HYPH</name>
<proteinExistence type="predicted"/>
<evidence type="ECO:0000313" key="3">
    <source>
        <dbReference type="Proteomes" id="UP000620670"/>
    </source>
</evidence>
<dbReference type="Proteomes" id="UP000620670">
    <property type="component" value="Unassembled WGS sequence"/>
</dbReference>
<accession>A0ABS0Y5A6</accession>
<comment type="caution">
    <text evidence="2">The sequence shown here is derived from an EMBL/GenBank/DDBJ whole genome shotgun (WGS) entry which is preliminary data.</text>
</comment>
<evidence type="ECO:0000313" key="2">
    <source>
        <dbReference type="EMBL" id="MBJ6127496.1"/>
    </source>
</evidence>
<dbReference type="InterPro" id="IPR038717">
    <property type="entry name" value="Tc1-like_DDE_dom"/>
</dbReference>
<protein>
    <submittedName>
        <fullName evidence="2">IS630 family transposase</fullName>
    </submittedName>
</protein>
<sequence>MRPRKRRSKKELPSKLQGLAAEHPDARLQLWCQDEARFGQKGRTTRVWYERGERPPGVVDQRFESLYLFAACRPGTDETFALALPRVSADAMTLFLEHFARQLEPGVHAVLVLDQADWHDARALHVPETITLLPLPPASPALNPVERVWLYLRERYLSHRVLDDYEAVLEAVCRAWNRLLDETGRLTTLTAYPYLTASAIP</sequence>
<dbReference type="InterPro" id="IPR036397">
    <property type="entry name" value="RNaseH_sf"/>
</dbReference>
<gene>
    <name evidence="2" type="ORF">JAO75_19015</name>
</gene>
<dbReference type="Pfam" id="PF13358">
    <property type="entry name" value="DDE_3"/>
    <property type="match status" value="1"/>
</dbReference>